<keyword evidence="2" id="KW-0449">Lipoprotein</keyword>
<protein>
    <recommendedName>
        <fullName evidence="2">Phospholipid scramblase</fullName>
    </recommendedName>
</protein>
<keyword evidence="2" id="KW-0564">Palmitate</keyword>
<gene>
    <name evidence="5" type="primary">LOC100368372</name>
</gene>
<evidence type="ECO:0000313" key="4">
    <source>
        <dbReference type="Proteomes" id="UP000694865"/>
    </source>
</evidence>
<keyword evidence="2" id="KW-0106">Calcium</keyword>
<keyword evidence="4" id="KW-1185">Reference proteome</keyword>
<dbReference type="Proteomes" id="UP000694865">
    <property type="component" value="Unplaced"/>
</dbReference>
<comment type="cofactor">
    <cofactor evidence="2">
        <name>Ca(2+)</name>
        <dbReference type="ChEBI" id="CHEBI:29108"/>
    </cofactor>
</comment>
<feature type="compositionally biased region" description="Low complexity" evidence="3">
    <location>
        <begin position="21"/>
        <end position="33"/>
    </location>
</feature>
<dbReference type="InterPro" id="IPR005552">
    <property type="entry name" value="Scramblase"/>
</dbReference>
<dbReference type="PANTHER" id="PTHR23248:SF9">
    <property type="entry name" value="PHOSPHOLIPID SCRAMBLASE"/>
    <property type="match status" value="1"/>
</dbReference>
<evidence type="ECO:0000313" key="5">
    <source>
        <dbReference type="RefSeq" id="XP_006816091.1"/>
    </source>
</evidence>
<dbReference type="PANTHER" id="PTHR23248">
    <property type="entry name" value="PHOSPHOLIPID SCRAMBLASE-RELATED"/>
    <property type="match status" value="1"/>
</dbReference>
<comment type="function">
    <text evidence="2">May mediate accelerated ATP-independent bidirectional transbilayer migration of phospholipids upon binding calcium ions that results in a loss of phospholipid asymmetry in the plasma membrane.</text>
</comment>
<sequence>MEQQQPPPPQGQAYGQPPPQGYTQPGQQVSGQPGMPPPVPGAPPMGGPQWMQAPQAPANCPPGLEYLSMIDQLLIHQQVELLEAFTGFETNNKYEIKNSMGQRVYFAAEDTDCCTRQCCGSARPFDMKVLDNQQREVIHLHRPLRCSSCWYPCSAVIEDDPAELLVLSTDGATQVGKISKQWSGMVKEMFTDADNFGITFPMDLDVNMKAVMLGACFLIDFMFFEKSGNKDDQRGVGFNITVRSNIVVVKSLIGYLDTIDSPATDPKTAYEVLCRACSIRDKFGDAGLKEIAIQGGVIAEGSLDRTLAGKNYNRAIRLHTITYGALMRLLLDAFENSISDEDNDILQ</sequence>
<name>A0ABM0M7V0_SACKO</name>
<dbReference type="RefSeq" id="XP_006816091.1">
    <property type="nucleotide sequence ID" value="XM_006816028.1"/>
</dbReference>
<dbReference type="Pfam" id="PF03803">
    <property type="entry name" value="Scramblase"/>
    <property type="match status" value="2"/>
</dbReference>
<comment type="similarity">
    <text evidence="1 2">Belongs to the phospholipid scramblase family.</text>
</comment>
<evidence type="ECO:0000256" key="2">
    <source>
        <dbReference type="RuleBase" id="RU363116"/>
    </source>
</evidence>
<feature type="region of interest" description="Disordered" evidence="3">
    <location>
        <begin position="1"/>
        <end position="56"/>
    </location>
</feature>
<reference evidence="5" key="1">
    <citation type="submission" date="2025-08" db="UniProtKB">
        <authorList>
            <consortium name="RefSeq"/>
        </authorList>
    </citation>
    <scope>IDENTIFICATION</scope>
    <source>
        <tissue evidence="5">Testes</tissue>
    </source>
</reference>
<dbReference type="GeneID" id="100368372"/>
<evidence type="ECO:0000256" key="1">
    <source>
        <dbReference type="ARBA" id="ARBA00005350"/>
    </source>
</evidence>
<organism evidence="4 5">
    <name type="scientific">Saccoglossus kowalevskii</name>
    <name type="common">Acorn worm</name>
    <dbReference type="NCBI Taxonomy" id="10224"/>
    <lineage>
        <taxon>Eukaryota</taxon>
        <taxon>Metazoa</taxon>
        <taxon>Hemichordata</taxon>
        <taxon>Enteropneusta</taxon>
        <taxon>Harrimaniidae</taxon>
        <taxon>Saccoglossus</taxon>
    </lineage>
</organism>
<feature type="compositionally biased region" description="Pro residues" evidence="3">
    <location>
        <begin position="1"/>
        <end position="20"/>
    </location>
</feature>
<proteinExistence type="inferred from homology"/>
<evidence type="ECO:0000256" key="3">
    <source>
        <dbReference type="SAM" id="MobiDB-lite"/>
    </source>
</evidence>
<feature type="compositionally biased region" description="Pro residues" evidence="3">
    <location>
        <begin position="34"/>
        <end position="46"/>
    </location>
</feature>
<accession>A0ABM0M7V0</accession>